<protein>
    <recommendedName>
        <fullName evidence="5">Membrane-anchored protein</fullName>
    </recommendedName>
</protein>
<feature type="transmembrane region" description="Helical" evidence="2">
    <location>
        <begin position="257"/>
        <end position="279"/>
    </location>
</feature>
<dbReference type="InterPro" id="IPR007136">
    <property type="entry name" value="DUF347"/>
</dbReference>
<feature type="transmembrane region" description="Helical" evidence="2">
    <location>
        <begin position="304"/>
        <end position="323"/>
    </location>
</feature>
<feature type="transmembrane region" description="Helical" evidence="2">
    <location>
        <begin position="98"/>
        <end position="117"/>
    </location>
</feature>
<evidence type="ECO:0000313" key="3">
    <source>
        <dbReference type="EMBL" id="QJS13984.1"/>
    </source>
</evidence>
<dbReference type="Proteomes" id="UP000502641">
    <property type="component" value="Chromosome"/>
</dbReference>
<dbReference type="AlphaFoldDB" id="A0A6M4PTM4"/>
<feature type="region of interest" description="Disordered" evidence="1">
    <location>
        <begin position="1"/>
        <end position="26"/>
    </location>
</feature>
<organism evidence="3 4">
    <name type="scientific">Streptomyces argyrophylli</name>
    <dbReference type="NCBI Taxonomy" id="2726118"/>
    <lineage>
        <taxon>Bacteria</taxon>
        <taxon>Bacillati</taxon>
        <taxon>Actinomycetota</taxon>
        <taxon>Actinomycetes</taxon>
        <taxon>Kitasatosporales</taxon>
        <taxon>Streptomycetaceae</taxon>
        <taxon>Streptomyces</taxon>
    </lineage>
</organism>
<dbReference type="RefSeq" id="WP_171159378.1">
    <property type="nucleotide sequence ID" value="NZ_CP053189.1"/>
</dbReference>
<keyword evidence="2" id="KW-1133">Transmembrane helix</keyword>
<feature type="transmembrane region" description="Helical" evidence="2">
    <location>
        <begin position="193"/>
        <end position="212"/>
    </location>
</feature>
<feature type="transmembrane region" description="Helical" evidence="2">
    <location>
        <begin position="129"/>
        <end position="147"/>
    </location>
</feature>
<feature type="transmembrane region" description="Helical" evidence="2">
    <location>
        <begin position="69"/>
        <end position="91"/>
    </location>
</feature>
<evidence type="ECO:0008006" key="5">
    <source>
        <dbReference type="Google" id="ProtNLM"/>
    </source>
</evidence>
<dbReference type="KEGG" id="sarg:HKX69_34595"/>
<name>A0A6M4PTM4_9ACTN</name>
<sequence>MTRETPESPVVQRWTPGKETGTESTTATARHVAGSRLLNKVPEVTVWFWIIKILCTTVGESFADYINETLGFGLTNTMLLFTAVFAIVLTVQFRTKRYVPFPYWLTVVVVSVTGTLYTDMLTDKQNVPLWLSSAVFSVLLALVFGVWWLRERTLSIHSITTFPREAFYWLTVLVTFALGTALGDWTLELTNWTPAQSVLLPLGLIASITALWKFGANPVLSFWLAYILTRPLGANIGDWLASPKAAANPGDPVGLGLGTFATSLIFLGAILATVIYLTISRQDVAETSEATHEPPVTNARKERIALAGFAVIAAGTVALMIWAHHQPHVTCDPTGQSETMPACPKAALTGKQTTAAVSKYERFARTAIAQDRAGTAAASHATVQKMRDDWDADATSLQAVNNTTWTLLDHQMDEVLRAYAIDHGNIQPVSAAEQEKQLETLLGDLQSHRF</sequence>
<evidence type="ECO:0000313" key="4">
    <source>
        <dbReference type="Proteomes" id="UP000502641"/>
    </source>
</evidence>
<feature type="transmembrane region" description="Helical" evidence="2">
    <location>
        <begin position="219"/>
        <end position="237"/>
    </location>
</feature>
<keyword evidence="2" id="KW-0472">Membrane</keyword>
<evidence type="ECO:0000256" key="1">
    <source>
        <dbReference type="SAM" id="MobiDB-lite"/>
    </source>
</evidence>
<keyword evidence="2" id="KW-0812">Transmembrane</keyword>
<dbReference type="EMBL" id="CP053189">
    <property type="protein sequence ID" value="QJS13984.1"/>
    <property type="molecule type" value="Genomic_DNA"/>
</dbReference>
<dbReference type="Pfam" id="PF03988">
    <property type="entry name" value="DUF347"/>
    <property type="match status" value="3"/>
</dbReference>
<accession>A0A6M4PTM4</accession>
<proteinExistence type="predicted"/>
<gene>
    <name evidence="3" type="ORF">HKX69_34595</name>
</gene>
<evidence type="ECO:0000256" key="2">
    <source>
        <dbReference type="SAM" id="Phobius"/>
    </source>
</evidence>
<reference evidence="3 4" key="1">
    <citation type="submission" date="2020-05" db="EMBL/GenBank/DDBJ databases">
        <authorList>
            <person name="Li K."/>
        </authorList>
    </citation>
    <scope>NUCLEOTIDE SEQUENCE [LARGE SCALE GENOMIC DNA]</scope>
    <source>
        <strain evidence="4">jing01</strain>
    </source>
</reference>
<feature type="transmembrane region" description="Helical" evidence="2">
    <location>
        <begin position="167"/>
        <end position="187"/>
    </location>
</feature>
<keyword evidence="4" id="KW-1185">Reference proteome</keyword>